<comment type="caution">
    <text evidence="2">The sequence shown here is derived from an EMBL/GenBank/DDBJ whole genome shotgun (WGS) entry which is preliminary data.</text>
</comment>
<sequence>MVTGSTRRLLVISLRQHAVSLVAVFLALAVGVVLGAQTPAAALLSGLRSDSDQLRHQLAAAQERNSELTDHLDSTDAFIARSAGRILAGSLADRSVVVFTAPDAVPADLEGLASALQSSGAVITGRIALTDAFLDATEGDRMRTVLTNVIPAGAQLRTGAIDQGSLAGDLLGQVLLLDPGNGGARSTPQELALAVETLRGGGFLAYGDTPVRPAQAAVILTGEGRESGTGSRGANLARFAGALRARGAGVVLAGRAGAAEDTGAVAAIRSDAALAAAVTTVDNIERGIGRVTTALALTEQLAGRSGRYGTGAGAASLTLTTPPG</sequence>
<evidence type="ECO:0000313" key="2">
    <source>
        <dbReference type="EMBL" id="ONM48764.1"/>
    </source>
</evidence>
<dbReference type="STRING" id="1538463.B0T36_22280"/>
<keyword evidence="1" id="KW-0175">Coiled coil</keyword>
<dbReference type="GO" id="GO:0055070">
    <property type="term" value="P:copper ion homeostasis"/>
    <property type="evidence" value="ECO:0007669"/>
    <property type="project" value="InterPro"/>
</dbReference>
<protein>
    <submittedName>
        <fullName evidence="2">Channel-forming protein</fullName>
    </submittedName>
</protein>
<evidence type="ECO:0000256" key="1">
    <source>
        <dbReference type="SAM" id="Coils"/>
    </source>
</evidence>
<evidence type="ECO:0000313" key="3">
    <source>
        <dbReference type="Proteomes" id="UP000188836"/>
    </source>
</evidence>
<dbReference type="EMBL" id="MUMY01000007">
    <property type="protein sequence ID" value="ONM48764.1"/>
    <property type="molecule type" value="Genomic_DNA"/>
</dbReference>
<dbReference type="AlphaFoldDB" id="A0A1W0B6N0"/>
<name>A0A1W0B6N0_9NOCA</name>
<organism evidence="2 3">
    <name type="scientific">Nocardia donostiensis</name>
    <dbReference type="NCBI Taxonomy" id="1538463"/>
    <lineage>
        <taxon>Bacteria</taxon>
        <taxon>Bacillati</taxon>
        <taxon>Actinomycetota</taxon>
        <taxon>Actinomycetes</taxon>
        <taxon>Mycobacteriales</taxon>
        <taxon>Nocardiaceae</taxon>
        <taxon>Nocardia</taxon>
    </lineage>
</organism>
<dbReference type="Pfam" id="PF11382">
    <property type="entry name" value="MctB"/>
    <property type="match status" value="1"/>
</dbReference>
<dbReference type="GO" id="GO:0016020">
    <property type="term" value="C:membrane"/>
    <property type="evidence" value="ECO:0007669"/>
    <property type="project" value="InterPro"/>
</dbReference>
<accession>A0A1W0B6N0</accession>
<proteinExistence type="predicted"/>
<feature type="coiled-coil region" evidence="1">
    <location>
        <begin position="44"/>
        <end position="71"/>
    </location>
</feature>
<reference evidence="2 3" key="1">
    <citation type="journal article" date="2016" name="Antonie Van Leeuwenhoek">
        <title>Nocardia donostiensis sp. nov., isolated from human respiratory specimens.</title>
        <authorList>
            <person name="Ercibengoa M."/>
            <person name="Bell M."/>
            <person name="Marimon J.M."/>
            <person name="Humrighouse B."/>
            <person name="Klenk H.P."/>
            <person name="Potter G."/>
            <person name="Perez-Trallero E."/>
        </authorList>
    </citation>
    <scope>NUCLEOTIDE SEQUENCE [LARGE SCALE GENOMIC DNA]</scope>
    <source>
        <strain evidence="2 3">X1655</strain>
    </source>
</reference>
<dbReference type="InterPro" id="IPR021522">
    <property type="entry name" value="MctB"/>
</dbReference>
<dbReference type="Proteomes" id="UP000188836">
    <property type="component" value="Unassembled WGS sequence"/>
</dbReference>
<gene>
    <name evidence="2" type="ORF">B0T46_09680</name>
</gene>
<keyword evidence="3" id="KW-1185">Reference proteome</keyword>